<name>A0A1G5SIS0_9PROT</name>
<gene>
    <name evidence="1" type="ORF">NSMM_90080</name>
</gene>
<keyword evidence="2" id="KW-1185">Reference proteome</keyword>
<dbReference type="STRING" id="51642.NSMM_90080"/>
<dbReference type="Pfam" id="PF03843">
    <property type="entry name" value="Slp"/>
    <property type="match status" value="1"/>
</dbReference>
<evidence type="ECO:0000313" key="1">
    <source>
        <dbReference type="EMBL" id="SCZ87113.1"/>
    </source>
</evidence>
<evidence type="ECO:0008006" key="3">
    <source>
        <dbReference type="Google" id="ProtNLM"/>
    </source>
</evidence>
<dbReference type="GO" id="GO:0019867">
    <property type="term" value="C:outer membrane"/>
    <property type="evidence" value="ECO:0007669"/>
    <property type="project" value="InterPro"/>
</dbReference>
<proteinExistence type="predicted"/>
<dbReference type="PANTHER" id="PTHR37530:SF1">
    <property type="entry name" value="OUTER MEMBRANE PROTEIN SLP"/>
    <property type="match status" value="1"/>
</dbReference>
<organism evidence="1 2">
    <name type="scientific">Nitrosomonas mobilis</name>
    <dbReference type="NCBI Taxonomy" id="51642"/>
    <lineage>
        <taxon>Bacteria</taxon>
        <taxon>Pseudomonadati</taxon>
        <taxon>Pseudomonadota</taxon>
        <taxon>Betaproteobacteria</taxon>
        <taxon>Nitrosomonadales</taxon>
        <taxon>Nitrosomonadaceae</taxon>
        <taxon>Nitrosomonas</taxon>
    </lineage>
</organism>
<protein>
    <recommendedName>
        <fullName evidence="3">Outer membrane lipoprotein Slp</fullName>
    </recommendedName>
</protein>
<dbReference type="PIRSF" id="PIRSF004982">
    <property type="entry name" value="SlP"/>
    <property type="match status" value="1"/>
</dbReference>
<evidence type="ECO:0000313" key="2">
    <source>
        <dbReference type="Proteomes" id="UP000198729"/>
    </source>
</evidence>
<dbReference type="Proteomes" id="UP000198729">
    <property type="component" value="Unassembled WGS sequence"/>
</dbReference>
<dbReference type="PROSITE" id="PS51257">
    <property type="entry name" value="PROKAR_LIPOPROTEIN"/>
    <property type="match status" value="1"/>
</dbReference>
<accession>A0A1G5SIS0</accession>
<sequence length="190" mass="21665">MKKLQLLLNPSLSLILLLMLGACGSMPPVIRDFSVVDMPYQLANQNTNSYLGTPIRWGGTVIEVENEADSSLVQILYYPLDRNGFPQTNHTGEGRFAIRTSDFLDPAILTKNSKVTVIGTLTGGIERTIGNKLIRIPLITSEAIYLWPKDYDANRTYGYSRYPYGYYSYPYFGYSPPFLRGYPGRDWYYW</sequence>
<dbReference type="OrthoDB" id="5295757at2"/>
<reference evidence="1 2" key="1">
    <citation type="submission" date="2016-10" db="EMBL/GenBank/DDBJ databases">
        <authorList>
            <person name="de Groot N.N."/>
        </authorList>
    </citation>
    <scope>NUCLEOTIDE SEQUENCE [LARGE SCALE GENOMIC DNA]</scope>
    <source>
        <strain evidence="1">1</strain>
    </source>
</reference>
<dbReference type="InterPro" id="IPR004658">
    <property type="entry name" value="OMP_Slp"/>
</dbReference>
<dbReference type="EMBL" id="FMWO01000102">
    <property type="protein sequence ID" value="SCZ87113.1"/>
    <property type="molecule type" value="Genomic_DNA"/>
</dbReference>
<dbReference type="AlphaFoldDB" id="A0A1G5SIS0"/>
<dbReference type="PANTHER" id="PTHR37530">
    <property type="entry name" value="OUTER MEMBRANE PROTEIN SLP"/>
    <property type="match status" value="1"/>
</dbReference>
<dbReference type="RefSeq" id="WP_090288531.1">
    <property type="nucleotide sequence ID" value="NZ_FMWO01000102.1"/>
</dbReference>